<dbReference type="Proteomes" id="UP001163046">
    <property type="component" value="Unassembled WGS sequence"/>
</dbReference>
<protein>
    <recommendedName>
        <fullName evidence="6">Selenoprotein T</fullName>
    </recommendedName>
</protein>
<keyword evidence="2" id="KW-0676">Redox-active center</keyword>
<evidence type="ECO:0000313" key="4">
    <source>
        <dbReference type="EMBL" id="KAJ7333169.1"/>
    </source>
</evidence>
<dbReference type="PANTHER" id="PTHR13544">
    <property type="entry name" value="SELENOPROTEIN T"/>
    <property type="match status" value="1"/>
</dbReference>
<dbReference type="GO" id="GO:0005789">
    <property type="term" value="C:endoplasmic reticulum membrane"/>
    <property type="evidence" value="ECO:0007669"/>
    <property type="project" value="TreeGrafter"/>
</dbReference>
<proteinExistence type="predicted"/>
<dbReference type="InterPro" id="IPR019389">
    <property type="entry name" value="Selenoprotein_T"/>
</dbReference>
<dbReference type="GO" id="GO:0004791">
    <property type="term" value="F:thioredoxin-disulfide reductase (NADPH) activity"/>
    <property type="evidence" value="ECO:0007669"/>
    <property type="project" value="TreeGrafter"/>
</dbReference>
<accession>A0A9W9YC78</accession>
<dbReference type="Pfam" id="PF10262">
    <property type="entry name" value="Rdx"/>
    <property type="match status" value="1"/>
</dbReference>
<sequence length="122" mass="13784">MVRIEGDNYPPPHPRKMLASVISVVKLAIMAVVLLGERLQIWENLNIAPPQAYLWATQNKIYACILIFFVTNMIEGQLISTGAFEVSLNDMPIWSKLESGRLPNPNELHQIIENQLKFSPGQ</sequence>
<dbReference type="OrthoDB" id="60822at2759"/>
<evidence type="ECO:0008006" key="6">
    <source>
        <dbReference type="Google" id="ProtNLM"/>
    </source>
</evidence>
<dbReference type="GO" id="GO:0045454">
    <property type="term" value="P:cell redox homeostasis"/>
    <property type="evidence" value="ECO:0007669"/>
    <property type="project" value="TreeGrafter"/>
</dbReference>
<dbReference type="EMBL" id="MU827787">
    <property type="protein sequence ID" value="KAJ7333169.1"/>
    <property type="molecule type" value="Genomic_DNA"/>
</dbReference>
<evidence type="ECO:0000256" key="1">
    <source>
        <dbReference type="ARBA" id="ARBA00022729"/>
    </source>
</evidence>
<keyword evidence="5" id="KW-1185">Reference proteome</keyword>
<dbReference type="PANTHER" id="PTHR13544:SF0">
    <property type="entry name" value="THIOREDOXIN REDUCTASE-LIKE SELENOPROTEIN T"/>
    <property type="match status" value="1"/>
</dbReference>
<dbReference type="SUPFAM" id="SSF52833">
    <property type="entry name" value="Thioredoxin-like"/>
    <property type="match status" value="1"/>
</dbReference>
<reference evidence="4" key="1">
    <citation type="submission" date="2023-01" db="EMBL/GenBank/DDBJ databases">
        <title>Genome assembly of the deep-sea coral Lophelia pertusa.</title>
        <authorList>
            <person name="Herrera S."/>
            <person name="Cordes E."/>
        </authorList>
    </citation>
    <scope>NUCLEOTIDE SEQUENCE</scope>
    <source>
        <strain evidence="4">USNM1676648</strain>
        <tissue evidence="4">Polyp</tissue>
    </source>
</reference>
<dbReference type="NCBIfam" id="TIGR02174">
    <property type="entry name" value="CXXU_selWTH"/>
    <property type="match status" value="1"/>
</dbReference>
<evidence type="ECO:0000256" key="3">
    <source>
        <dbReference type="SAM" id="Phobius"/>
    </source>
</evidence>
<dbReference type="Gene3D" id="3.40.30.10">
    <property type="entry name" value="Glutaredoxin"/>
    <property type="match status" value="1"/>
</dbReference>
<dbReference type="InterPro" id="IPR011893">
    <property type="entry name" value="Selenoprotein_Rdx-typ"/>
</dbReference>
<gene>
    <name evidence="4" type="ORF">OS493_018345</name>
</gene>
<name>A0A9W9YC78_9CNID</name>
<comment type="caution">
    <text evidence="4">The sequence shown here is derived from an EMBL/GenBank/DDBJ whole genome shotgun (WGS) entry which is preliminary data.</text>
</comment>
<keyword evidence="1" id="KW-0732">Signal</keyword>
<keyword evidence="3" id="KW-1133">Transmembrane helix</keyword>
<organism evidence="4 5">
    <name type="scientific">Desmophyllum pertusum</name>
    <dbReference type="NCBI Taxonomy" id="174260"/>
    <lineage>
        <taxon>Eukaryota</taxon>
        <taxon>Metazoa</taxon>
        <taxon>Cnidaria</taxon>
        <taxon>Anthozoa</taxon>
        <taxon>Hexacorallia</taxon>
        <taxon>Scleractinia</taxon>
        <taxon>Caryophylliina</taxon>
        <taxon>Caryophylliidae</taxon>
        <taxon>Desmophyllum</taxon>
    </lineage>
</organism>
<keyword evidence="3" id="KW-0472">Membrane</keyword>
<feature type="transmembrane region" description="Helical" evidence="3">
    <location>
        <begin position="17"/>
        <end position="36"/>
    </location>
</feature>
<dbReference type="InterPro" id="IPR036249">
    <property type="entry name" value="Thioredoxin-like_sf"/>
</dbReference>
<evidence type="ECO:0000256" key="2">
    <source>
        <dbReference type="ARBA" id="ARBA00023284"/>
    </source>
</evidence>
<keyword evidence="3" id="KW-0812">Transmembrane</keyword>
<dbReference type="AlphaFoldDB" id="A0A9W9YC78"/>
<evidence type="ECO:0000313" key="5">
    <source>
        <dbReference type="Proteomes" id="UP001163046"/>
    </source>
</evidence>